<evidence type="ECO:0000256" key="4">
    <source>
        <dbReference type="ARBA" id="ARBA00023002"/>
    </source>
</evidence>
<evidence type="ECO:0000259" key="11">
    <source>
        <dbReference type="Pfam" id="PF12241"/>
    </source>
</evidence>
<keyword evidence="5 9" id="KW-0520">NAD</keyword>
<keyword evidence="6 9" id="KW-0443">Lipid metabolism</keyword>
<dbReference type="PANTHER" id="PTHR37480:SF1">
    <property type="entry name" value="ENOYL-[ACYL-CARRIER-PROTEIN] REDUCTASE [NADH]"/>
    <property type="match status" value="1"/>
</dbReference>
<comment type="function">
    <text evidence="9">Involved in the fatty acid synthesis (FAS II). Catalyzes the reduction of a carbon-carbon double bond in an enoyl moiety that is covalently linked to a coenzyme A (CoA).</text>
</comment>
<feature type="binding site" evidence="9">
    <location>
        <begin position="73"/>
        <end position="74"/>
    </location>
    <ligand>
        <name>NAD(+)</name>
        <dbReference type="ChEBI" id="CHEBI:57540"/>
    </ligand>
</feature>
<protein>
    <recommendedName>
        <fullName evidence="9">Trans-2-enoyl-CoA reductase [NADH]</fullName>
        <shortName evidence="9">TER</shortName>
        <ecNumber evidence="9">1.3.1.44</ecNumber>
    </recommendedName>
</protein>
<dbReference type="PANTHER" id="PTHR37480">
    <property type="entry name" value="ENOYL-[ACYL-CARRIER-PROTEIN] REDUCTASE [NADH]"/>
    <property type="match status" value="1"/>
</dbReference>
<feature type="domain" description="Trans-2-enoyl-CoA reductase-like NAD(P)H binding" evidence="12">
    <location>
        <begin position="3"/>
        <end position="79"/>
    </location>
</feature>
<feature type="site" description="Plays an important role in discriminating NADH against NADPH" evidence="9">
    <location>
        <position position="74"/>
    </location>
</feature>
<dbReference type="Proteomes" id="UP000184241">
    <property type="component" value="Unassembled WGS sequence"/>
</dbReference>
<comment type="catalytic activity">
    <reaction evidence="8 9">
        <text>a 2,3-saturated acyl-CoA + NAD(+) = a (2E)-enoyl-CoA + NADH + H(+)</text>
        <dbReference type="Rhea" id="RHEA:18177"/>
        <dbReference type="ChEBI" id="CHEBI:15378"/>
        <dbReference type="ChEBI" id="CHEBI:57540"/>
        <dbReference type="ChEBI" id="CHEBI:57945"/>
        <dbReference type="ChEBI" id="CHEBI:58856"/>
        <dbReference type="ChEBI" id="CHEBI:65111"/>
        <dbReference type="EC" id="1.3.1.44"/>
    </reaction>
</comment>
<organism evidence="13 14">
    <name type="scientific">Clostridium intestinale DSM 6191</name>
    <dbReference type="NCBI Taxonomy" id="1121320"/>
    <lineage>
        <taxon>Bacteria</taxon>
        <taxon>Bacillati</taxon>
        <taxon>Bacillota</taxon>
        <taxon>Clostridia</taxon>
        <taxon>Eubacteriales</taxon>
        <taxon>Clostridiaceae</taxon>
        <taxon>Clostridium</taxon>
    </lineage>
</organism>
<comment type="subunit">
    <text evidence="1 9">Monomer.</text>
</comment>
<evidence type="ECO:0000259" key="10">
    <source>
        <dbReference type="Pfam" id="PF07055"/>
    </source>
</evidence>
<feature type="binding site" evidence="9">
    <location>
        <begin position="110"/>
        <end position="111"/>
    </location>
    <ligand>
        <name>NAD(+)</name>
        <dbReference type="ChEBI" id="CHEBI:57540"/>
    </ligand>
</feature>
<feature type="binding site" evidence="9">
    <location>
        <position position="224"/>
    </location>
    <ligand>
        <name>substrate</name>
    </ligand>
</feature>
<feature type="binding site" evidence="9">
    <location>
        <begin position="47"/>
        <end position="52"/>
    </location>
    <ligand>
        <name>NAD(+)</name>
        <dbReference type="ChEBI" id="CHEBI:57540"/>
    </ligand>
</feature>
<feature type="active site" description="Proton donor" evidence="9">
    <location>
        <position position="234"/>
    </location>
</feature>
<dbReference type="EMBL" id="FQXU01000009">
    <property type="protein sequence ID" value="SHI25244.1"/>
    <property type="molecule type" value="Genomic_DNA"/>
</dbReference>
<dbReference type="HAMAP" id="MF_01838">
    <property type="entry name" value="FabV_reductase"/>
    <property type="match status" value="1"/>
</dbReference>
<dbReference type="Pfam" id="PF12241">
    <property type="entry name" value="Enoyl_reductase"/>
    <property type="match status" value="1"/>
</dbReference>
<dbReference type="UniPathway" id="UPA00094"/>
<evidence type="ECO:0000256" key="7">
    <source>
        <dbReference type="ARBA" id="ARBA00023160"/>
    </source>
</evidence>
<sequence length="387" mass="43533">MRIEPKFRGFICTAAHPIGCEENVREQIEYVKSKGEIEGAKNVLIIGASTGYGLASRIVATFSTGANTLGISFEKEASEKRTATPGWYNNKAFEKFAKEQGGFHKSINGDAFSNEIKAEAIDEIKNNMGKIDLVIYSLASPRRKDPVSGEVYSSVLKTIGEDFKSKTLDFHSFKISDVEVERATEEEIQGTIKVMGGEDWKLWMEALKEANVLEEGVRTLAYSYIGSELTYPMYNNGTIGMAKKDLDEKSKEINLMLKDLKGEAYVSVNKGLVTQASSAIPVVSLYISIMFKVMKEKGIHEGCIEQCYRLFSERLYGGELALDEAGRIRIDDLEMREDVQQEIKDIWDKVNSENVREYSDAEGFREDFLKLFGFGFENIDYTKDVEI</sequence>
<comment type="similarity">
    <text evidence="9">Belongs to the TER reductase family.</text>
</comment>
<comment type="pathway">
    <text evidence="9">Lipid metabolism; fatty acid biosynthesis.</text>
</comment>
<dbReference type="Pfam" id="PF12242">
    <property type="entry name" value="Eno-Rase_NADH_b"/>
    <property type="match status" value="1"/>
</dbReference>
<reference evidence="13 14" key="1">
    <citation type="submission" date="2016-11" db="EMBL/GenBank/DDBJ databases">
        <authorList>
            <person name="Jaros S."/>
            <person name="Januszkiewicz K."/>
            <person name="Wedrychowicz H."/>
        </authorList>
    </citation>
    <scope>NUCLEOTIDE SEQUENCE [LARGE SCALE GENOMIC DNA]</scope>
    <source>
        <strain evidence="13 14">DSM 6191</strain>
    </source>
</reference>
<dbReference type="AlphaFoldDB" id="A0A1M5ZM33"/>
<dbReference type="GO" id="GO:0050343">
    <property type="term" value="F:trans-2-enoyl-CoA reductase (NADH) activity"/>
    <property type="evidence" value="ECO:0007669"/>
    <property type="project" value="UniProtKB-UniRule"/>
</dbReference>
<evidence type="ECO:0000256" key="3">
    <source>
        <dbReference type="ARBA" id="ARBA00022832"/>
    </source>
</evidence>
<dbReference type="InterPro" id="IPR024910">
    <property type="entry name" value="Enoyl-CoA_Rdtase_cat_dom"/>
</dbReference>
<dbReference type="Gene3D" id="3.40.50.720">
    <property type="entry name" value="NAD(P)-binding Rossmann-like Domain"/>
    <property type="match status" value="1"/>
</dbReference>
<evidence type="ECO:0000256" key="8">
    <source>
        <dbReference type="ARBA" id="ARBA00048302"/>
    </source>
</evidence>
<evidence type="ECO:0000313" key="14">
    <source>
        <dbReference type="Proteomes" id="UP000184241"/>
    </source>
</evidence>
<dbReference type="GO" id="GO:0006633">
    <property type="term" value="P:fatty acid biosynthetic process"/>
    <property type="evidence" value="ECO:0007669"/>
    <property type="project" value="UniProtKB-UniRule"/>
</dbReference>
<keyword evidence="2 9" id="KW-0444">Lipid biosynthesis</keyword>
<evidence type="ECO:0000256" key="9">
    <source>
        <dbReference type="HAMAP-Rule" id="MF_01838"/>
    </source>
</evidence>
<feature type="domain" description="Trans-2-enoyl-CoA reductase catalytic" evidence="11">
    <location>
        <begin position="81"/>
        <end position="316"/>
    </location>
</feature>
<dbReference type="Pfam" id="PF07055">
    <property type="entry name" value="Eno-Rase_FAD_bd"/>
    <property type="match status" value="1"/>
</dbReference>
<feature type="binding site" evidence="9">
    <location>
        <begin position="272"/>
        <end position="274"/>
    </location>
    <ligand>
        <name>NAD(+)</name>
        <dbReference type="ChEBI" id="CHEBI:57540"/>
    </ligand>
</feature>
<dbReference type="EC" id="1.3.1.44" evidence="9"/>
<evidence type="ECO:0000256" key="5">
    <source>
        <dbReference type="ARBA" id="ARBA00023027"/>
    </source>
</evidence>
<evidence type="ECO:0000256" key="6">
    <source>
        <dbReference type="ARBA" id="ARBA00023098"/>
    </source>
</evidence>
<evidence type="ECO:0000256" key="1">
    <source>
        <dbReference type="ARBA" id="ARBA00011245"/>
    </source>
</evidence>
<dbReference type="InterPro" id="IPR024906">
    <property type="entry name" value="Eno_Rdtase_FAD-bd_dom"/>
</dbReference>
<evidence type="ECO:0000259" key="12">
    <source>
        <dbReference type="Pfam" id="PF12242"/>
    </source>
</evidence>
<dbReference type="GO" id="GO:0051287">
    <property type="term" value="F:NAD binding"/>
    <property type="evidence" value="ECO:0007669"/>
    <property type="project" value="UniProtKB-UniRule"/>
</dbReference>
<dbReference type="NCBIfam" id="NF043048">
    <property type="entry name" value="EnoyACPredFabV"/>
    <property type="match status" value="1"/>
</dbReference>
<dbReference type="GO" id="GO:0004318">
    <property type="term" value="F:enoyl-[acyl-carrier-protein] reductase (NADH) activity"/>
    <property type="evidence" value="ECO:0007669"/>
    <property type="project" value="TreeGrafter"/>
</dbReference>
<keyword evidence="7 9" id="KW-0275">Fatty acid biosynthesis</keyword>
<feature type="binding site" evidence="9">
    <location>
        <position position="243"/>
    </location>
    <ligand>
        <name>NAD(+)</name>
        <dbReference type="ChEBI" id="CHEBI:57540"/>
    </ligand>
</feature>
<keyword evidence="4 9" id="KW-0560">Oxidoreductase</keyword>
<feature type="domain" description="Enoyl reductase FAD binding" evidence="10">
    <location>
        <begin position="322"/>
        <end position="385"/>
    </location>
</feature>
<dbReference type="InterPro" id="IPR050048">
    <property type="entry name" value="FabV-like_NADH_b"/>
</dbReference>
<proteinExistence type="inferred from homology"/>
<name>A0A1M5ZM33_9CLOT</name>
<evidence type="ECO:0000256" key="2">
    <source>
        <dbReference type="ARBA" id="ARBA00022516"/>
    </source>
</evidence>
<gene>
    <name evidence="9" type="primary">fabV</name>
    <name evidence="13" type="ORF">SAMN02745941_03136</name>
</gene>
<dbReference type="RefSeq" id="WP_073020896.1">
    <property type="nucleotide sequence ID" value="NZ_FQXU01000009.1"/>
</dbReference>
<dbReference type="InterPro" id="IPR010758">
    <property type="entry name" value="Trans-2-enoyl-CoA_reductase"/>
</dbReference>
<dbReference type="NCBIfam" id="NF010177">
    <property type="entry name" value="PRK13656.1"/>
    <property type="match status" value="1"/>
</dbReference>
<keyword evidence="3 9" id="KW-0276">Fatty acid metabolism</keyword>
<feature type="binding site" evidence="9">
    <location>
        <begin position="138"/>
        <end position="139"/>
    </location>
    <ligand>
        <name>NAD(+)</name>
        <dbReference type="ChEBI" id="CHEBI:57540"/>
    </ligand>
</feature>
<accession>A0A1M5ZM33</accession>
<evidence type="ECO:0000313" key="13">
    <source>
        <dbReference type="EMBL" id="SHI25244.1"/>
    </source>
</evidence>